<dbReference type="InterPro" id="IPR036812">
    <property type="entry name" value="NAD(P)_OxRdtase_dom_sf"/>
</dbReference>
<dbReference type="GeneID" id="117243004"/>
<dbReference type="PROSITE" id="PS00063">
    <property type="entry name" value="ALDOKETO_REDUCTASE_3"/>
    <property type="match status" value="1"/>
</dbReference>
<evidence type="ECO:0000256" key="1">
    <source>
        <dbReference type="ARBA" id="ARBA00007905"/>
    </source>
</evidence>
<dbReference type="SUPFAM" id="SSF51430">
    <property type="entry name" value="NAD(P)-linked oxidoreductase"/>
    <property type="match status" value="1"/>
</dbReference>
<dbReference type="RefSeq" id="XP_033366024.1">
    <property type="nucleotide sequence ID" value="XM_033510133.1"/>
</dbReference>
<dbReference type="AlphaFoldDB" id="A0A6J3LPX9"/>
<proteinExistence type="inferred from homology"/>
<evidence type="ECO:0000256" key="3">
    <source>
        <dbReference type="ARBA" id="ARBA00023002"/>
    </source>
</evidence>
<dbReference type="FunFam" id="3.20.20.100:FF:000006">
    <property type="entry name" value="Aldo-keto reductase family 1 member A1"/>
    <property type="match status" value="1"/>
</dbReference>
<dbReference type="PROSITE" id="PS00062">
    <property type="entry name" value="ALDOKETO_REDUCTASE_2"/>
    <property type="match status" value="1"/>
</dbReference>
<accession>A0A6J3LPX9</accession>
<dbReference type="Gene3D" id="3.20.20.100">
    <property type="entry name" value="NADP-dependent oxidoreductase domain"/>
    <property type="match status" value="1"/>
</dbReference>
<dbReference type="Pfam" id="PF00248">
    <property type="entry name" value="Aldo_ket_red"/>
    <property type="match status" value="1"/>
</dbReference>
<reference evidence="6" key="1">
    <citation type="submission" date="2025-08" db="UniProtKB">
        <authorList>
            <consortium name="RefSeq"/>
        </authorList>
    </citation>
    <scope>IDENTIFICATION</scope>
    <source>
        <tissue evidence="6">Muscle</tissue>
    </source>
</reference>
<evidence type="ECO:0000313" key="5">
    <source>
        <dbReference type="Proteomes" id="UP000504631"/>
    </source>
</evidence>
<dbReference type="PRINTS" id="PR00069">
    <property type="entry name" value="ALDKETRDTASE"/>
</dbReference>
<dbReference type="GO" id="GO:0016491">
    <property type="term" value="F:oxidoreductase activity"/>
    <property type="evidence" value="ECO:0007669"/>
    <property type="project" value="UniProtKB-KW"/>
</dbReference>
<feature type="domain" description="NADP-dependent oxidoreductase" evidence="4">
    <location>
        <begin position="67"/>
        <end position="345"/>
    </location>
</feature>
<sequence length="370" mass="42989">MPQLLHACLIKVVYDCVHMLKEKVKLVLRNWNRYYSYSVILRSCYCTQAMENGTILLPNGHLMPIVGFGTWQASEEELQDALNIALEAGYRHIDTAPVYENEKVIGHVLKKWFDSGRIKRSDIFVVTKLPCVGNRPEDVETWIKRSLKDLQLEYVDLYLVHAPFGFKKVGEDLHPKDENGQILLDLSTDHVKVWAEMEKQVECGRAKAIGLSNFNIPQIKRILKNAKVKVSMLQIELHVFFQQKELVKYCKEENIFITAYSPLGSRSLVKLLNRTEKIPDMLQNDVVLKMAKEYKKSPAQILLRFIIQNEIVVIPKSTNPQRIKENKELFDWKLKPEDMQKLKNLDLGESGRICDFEFFKGVRNHPEFPF</sequence>
<dbReference type="InterPro" id="IPR018170">
    <property type="entry name" value="Aldo/ket_reductase_CS"/>
</dbReference>
<protein>
    <submittedName>
        <fullName evidence="6">1,5-anhydro-D-fructose reductase isoform X1</fullName>
    </submittedName>
</protein>
<organism evidence="5 6">
    <name type="scientific">Bombus vosnesenskii</name>
    <dbReference type="NCBI Taxonomy" id="207650"/>
    <lineage>
        <taxon>Eukaryota</taxon>
        <taxon>Metazoa</taxon>
        <taxon>Ecdysozoa</taxon>
        <taxon>Arthropoda</taxon>
        <taxon>Hexapoda</taxon>
        <taxon>Insecta</taxon>
        <taxon>Pterygota</taxon>
        <taxon>Neoptera</taxon>
        <taxon>Endopterygota</taxon>
        <taxon>Hymenoptera</taxon>
        <taxon>Apocrita</taxon>
        <taxon>Aculeata</taxon>
        <taxon>Apoidea</taxon>
        <taxon>Anthophila</taxon>
        <taxon>Apidae</taxon>
        <taxon>Bombus</taxon>
        <taxon>Pyrobombus</taxon>
    </lineage>
</organism>
<dbReference type="PROSITE" id="PS00798">
    <property type="entry name" value="ALDOKETO_REDUCTASE_1"/>
    <property type="match status" value="1"/>
</dbReference>
<keyword evidence="2" id="KW-0521">NADP</keyword>
<dbReference type="InterPro" id="IPR023210">
    <property type="entry name" value="NADP_OxRdtase_dom"/>
</dbReference>
<dbReference type="KEGG" id="bvk:117243004"/>
<gene>
    <name evidence="6" type="primary">LOC117243004</name>
</gene>
<evidence type="ECO:0000313" key="6">
    <source>
        <dbReference type="RefSeq" id="XP_033366024.1"/>
    </source>
</evidence>
<dbReference type="InterPro" id="IPR020471">
    <property type="entry name" value="AKR"/>
</dbReference>
<dbReference type="Proteomes" id="UP000504631">
    <property type="component" value="Unplaced"/>
</dbReference>
<comment type="similarity">
    <text evidence="1">Belongs to the aldo/keto reductase family.</text>
</comment>
<dbReference type="PANTHER" id="PTHR11732">
    <property type="entry name" value="ALDO/KETO REDUCTASE"/>
    <property type="match status" value="1"/>
</dbReference>
<evidence type="ECO:0000259" key="4">
    <source>
        <dbReference type="Pfam" id="PF00248"/>
    </source>
</evidence>
<name>A0A6J3LPX9_9HYME</name>
<keyword evidence="5" id="KW-1185">Reference proteome</keyword>
<keyword evidence="3" id="KW-0560">Oxidoreductase</keyword>
<evidence type="ECO:0000256" key="2">
    <source>
        <dbReference type="ARBA" id="ARBA00022857"/>
    </source>
</evidence>